<dbReference type="GO" id="GO:0005634">
    <property type="term" value="C:nucleus"/>
    <property type="evidence" value="ECO:0007669"/>
    <property type="project" value="TreeGrafter"/>
</dbReference>
<dbReference type="PANTHER" id="PTHR11042">
    <property type="entry name" value="EUKARYOTIC TRANSLATION INITIATION FACTOR 2-ALPHA KINASE EIF2-ALPHA KINASE -RELATED"/>
    <property type="match status" value="1"/>
</dbReference>
<evidence type="ECO:0000313" key="13">
    <source>
        <dbReference type="EMBL" id="KXT14662.1"/>
    </source>
</evidence>
<dbReference type="GO" id="GO:0004674">
    <property type="term" value="F:protein serine/threonine kinase activity"/>
    <property type="evidence" value="ECO:0007669"/>
    <property type="project" value="UniProtKB-KW"/>
</dbReference>
<dbReference type="InterPro" id="IPR011009">
    <property type="entry name" value="Kinase-like_dom_sf"/>
</dbReference>
<dbReference type="STRING" id="113226.A0A139IJB6"/>
<evidence type="ECO:0000256" key="1">
    <source>
        <dbReference type="ARBA" id="ARBA00012513"/>
    </source>
</evidence>
<name>A0A139IJB6_9PEZI</name>
<dbReference type="InterPro" id="IPR008271">
    <property type="entry name" value="Ser/Thr_kinase_AS"/>
</dbReference>
<keyword evidence="6 10" id="KW-0067">ATP-binding</keyword>
<feature type="compositionally biased region" description="Polar residues" evidence="11">
    <location>
        <begin position="551"/>
        <end position="563"/>
    </location>
</feature>
<feature type="region of interest" description="Disordered" evidence="11">
    <location>
        <begin position="497"/>
        <end position="589"/>
    </location>
</feature>
<dbReference type="CDD" id="cd00180">
    <property type="entry name" value="PKc"/>
    <property type="match status" value="1"/>
</dbReference>
<dbReference type="SMART" id="SM00220">
    <property type="entry name" value="S_TKc"/>
    <property type="match status" value="1"/>
</dbReference>
<evidence type="ECO:0000256" key="7">
    <source>
        <dbReference type="ARBA" id="ARBA00037982"/>
    </source>
</evidence>
<proteinExistence type="inferred from homology"/>
<evidence type="ECO:0000313" key="14">
    <source>
        <dbReference type="Proteomes" id="UP000073492"/>
    </source>
</evidence>
<dbReference type="SUPFAM" id="SSF56112">
    <property type="entry name" value="Protein kinase-like (PK-like)"/>
    <property type="match status" value="1"/>
</dbReference>
<dbReference type="PROSITE" id="PS50011">
    <property type="entry name" value="PROTEIN_KINASE_DOM"/>
    <property type="match status" value="1"/>
</dbReference>
<keyword evidence="5" id="KW-0418">Kinase</keyword>
<dbReference type="Proteomes" id="UP000073492">
    <property type="component" value="Unassembled WGS sequence"/>
</dbReference>
<evidence type="ECO:0000256" key="3">
    <source>
        <dbReference type="ARBA" id="ARBA00022679"/>
    </source>
</evidence>
<evidence type="ECO:0000256" key="6">
    <source>
        <dbReference type="ARBA" id="ARBA00022840"/>
    </source>
</evidence>
<evidence type="ECO:0000256" key="2">
    <source>
        <dbReference type="ARBA" id="ARBA00022527"/>
    </source>
</evidence>
<dbReference type="Gene3D" id="3.30.200.20">
    <property type="entry name" value="Phosphorylase Kinase, domain 1"/>
    <property type="match status" value="1"/>
</dbReference>
<evidence type="ECO:0000256" key="4">
    <source>
        <dbReference type="ARBA" id="ARBA00022741"/>
    </source>
</evidence>
<dbReference type="PANTHER" id="PTHR11042:SF138">
    <property type="entry name" value="SERINE_THREONINE-PROTEIN KINASE IKS1-RELATED"/>
    <property type="match status" value="1"/>
</dbReference>
<keyword evidence="2" id="KW-0723">Serine/threonine-protein kinase</keyword>
<dbReference type="AlphaFoldDB" id="A0A139IJB6"/>
<keyword evidence="3" id="KW-0808">Transferase</keyword>
<evidence type="ECO:0000256" key="8">
    <source>
        <dbReference type="ARBA" id="ARBA00047899"/>
    </source>
</evidence>
<reference evidence="13 14" key="1">
    <citation type="submission" date="2015-07" db="EMBL/GenBank/DDBJ databases">
        <title>Comparative genomics of the Sigatoka disease complex on banana suggests a link between parallel evolutionary changes in Pseudocercospora fijiensis and Pseudocercospora eumusae and increased virulence on the banana host.</title>
        <authorList>
            <person name="Chang T.-C."/>
            <person name="Salvucci A."/>
            <person name="Crous P.W."/>
            <person name="Stergiopoulos I."/>
        </authorList>
    </citation>
    <scope>NUCLEOTIDE SEQUENCE [LARGE SCALE GENOMIC DNA]</scope>
    <source>
        <strain evidence="13 14">CBS 116634</strain>
    </source>
</reference>
<evidence type="ECO:0000256" key="11">
    <source>
        <dbReference type="SAM" id="MobiDB-lite"/>
    </source>
</evidence>
<dbReference type="Pfam" id="PF00069">
    <property type="entry name" value="Pkinase"/>
    <property type="match status" value="1"/>
</dbReference>
<dbReference type="Gene3D" id="1.10.510.10">
    <property type="entry name" value="Transferase(Phosphotransferase) domain 1"/>
    <property type="match status" value="1"/>
</dbReference>
<dbReference type="EC" id="2.7.11.1" evidence="1"/>
<dbReference type="InterPro" id="IPR000719">
    <property type="entry name" value="Prot_kinase_dom"/>
</dbReference>
<dbReference type="EMBL" id="LFZO01000078">
    <property type="protein sequence ID" value="KXT14662.1"/>
    <property type="molecule type" value="Genomic_DNA"/>
</dbReference>
<evidence type="ECO:0000256" key="9">
    <source>
        <dbReference type="ARBA" id="ARBA00048679"/>
    </source>
</evidence>
<evidence type="ECO:0000259" key="12">
    <source>
        <dbReference type="PROSITE" id="PS50011"/>
    </source>
</evidence>
<feature type="region of interest" description="Disordered" evidence="11">
    <location>
        <begin position="277"/>
        <end position="300"/>
    </location>
</feature>
<gene>
    <name evidence="13" type="ORF">AC579_3672</name>
</gene>
<evidence type="ECO:0000256" key="10">
    <source>
        <dbReference type="PROSITE-ProRule" id="PRU10141"/>
    </source>
</evidence>
<dbReference type="OrthoDB" id="1405469at2759"/>
<keyword evidence="4 10" id="KW-0547">Nucleotide-binding</keyword>
<comment type="caution">
    <text evidence="13">The sequence shown here is derived from an EMBL/GenBank/DDBJ whole genome shotgun (WGS) entry which is preliminary data.</text>
</comment>
<dbReference type="FunFam" id="3.30.200.20:FF:000306">
    <property type="entry name" value="IKS protein kinase"/>
    <property type="match status" value="1"/>
</dbReference>
<protein>
    <recommendedName>
        <fullName evidence="1">non-specific serine/threonine protein kinase</fullName>
        <ecNumber evidence="1">2.7.11.1</ecNumber>
    </recommendedName>
</protein>
<dbReference type="PROSITE" id="PS00108">
    <property type="entry name" value="PROTEIN_KINASE_ST"/>
    <property type="match status" value="1"/>
</dbReference>
<feature type="region of interest" description="Disordered" evidence="11">
    <location>
        <begin position="101"/>
        <end position="154"/>
    </location>
</feature>
<organism evidence="13 14">
    <name type="scientific">Pseudocercospora musae</name>
    <dbReference type="NCBI Taxonomy" id="113226"/>
    <lineage>
        <taxon>Eukaryota</taxon>
        <taxon>Fungi</taxon>
        <taxon>Dikarya</taxon>
        <taxon>Ascomycota</taxon>
        <taxon>Pezizomycotina</taxon>
        <taxon>Dothideomycetes</taxon>
        <taxon>Dothideomycetidae</taxon>
        <taxon>Mycosphaerellales</taxon>
        <taxon>Mycosphaerellaceae</taxon>
        <taxon>Pseudocercospora</taxon>
    </lineage>
</organism>
<comment type="catalytic activity">
    <reaction evidence="8">
        <text>L-threonyl-[protein] + ATP = O-phospho-L-threonyl-[protein] + ADP + H(+)</text>
        <dbReference type="Rhea" id="RHEA:46608"/>
        <dbReference type="Rhea" id="RHEA-COMP:11060"/>
        <dbReference type="Rhea" id="RHEA-COMP:11605"/>
        <dbReference type="ChEBI" id="CHEBI:15378"/>
        <dbReference type="ChEBI" id="CHEBI:30013"/>
        <dbReference type="ChEBI" id="CHEBI:30616"/>
        <dbReference type="ChEBI" id="CHEBI:61977"/>
        <dbReference type="ChEBI" id="CHEBI:456216"/>
        <dbReference type="EC" id="2.7.11.1"/>
    </reaction>
</comment>
<dbReference type="GO" id="GO:0005524">
    <property type="term" value="F:ATP binding"/>
    <property type="evidence" value="ECO:0007669"/>
    <property type="project" value="UniProtKB-UniRule"/>
</dbReference>
<evidence type="ECO:0000256" key="5">
    <source>
        <dbReference type="ARBA" id="ARBA00022777"/>
    </source>
</evidence>
<comment type="catalytic activity">
    <reaction evidence="9">
        <text>L-seryl-[protein] + ATP = O-phospho-L-seryl-[protein] + ADP + H(+)</text>
        <dbReference type="Rhea" id="RHEA:17989"/>
        <dbReference type="Rhea" id="RHEA-COMP:9863"/>
        <dbReference type="Rhea" id="RHEA-COMP:11604"/>
        <dbReference type="ChEBI" id="CHEBI:15378"/>
        <dbReference type="ChEBI" id="CHEBI:29999"/>
        <dbReference type="ChEBI" id="CHEBI:30616"/>
        <dbReference type="ChEBI" id="CHEBI:83421"/>
        <dbReference type="ChEBI" id="CHEBI:456216"/>
        <dbReference type="EC" id="2.7.11.1"/>
    </reaction>
</comment>
<feature type="compositionally biased region" description="Pro residues" evidence="11">
    <location>
        <begin position="570"/>
        <end position="589"/>
    </location>
</feature>
<dbReference type="GO" id="GO:0005737">
    <property type="term" value="C:cytoplasm"/>
    <property type="evidence" value="ECO:0007669"/>
    <property type="project" value="TreeGrafter"/>
</dbReference>
<feature type="domain" description="Protein kinase" evidence="12">
    <location>
        <begin position="167"/>
        <end position="493"/>
    </location>
</feature>
<keyword evidence="14" id="KW-1185">Reference proteome</keyword>
<sequence length="690" mass="76767">MADETPPQSGRQLSLVPYASDSRDIVLRRGNAVVLYDARTRQLSVRDGANEPVELTDCPYCHRPLHNRDRSEDDADHGHAFGPDRPFVDQDYFAMLAASQRPSPVGSGFTTPSRRVHPAIRSGRSREVSGSAEPPAGAQFVGSEPQAPTDQGISSSAFSPGYFQQFFREQRELGRGGNGVVLLVEHMIDGVSLGHFACKRIPVGDSRNYFEKVIVEVRLLQKIPHKNLVAYHWTWLEDYQPSKFGPSIPCLWILQDYCNGGDLHTYVLGPQQGLSTKERLKERLRRKSKGDASPPQELQGPSKLSFEEIFSFFRDITSGLHHLHSKGYIHRDLKPSNCLLQRDGNRTRVLISDFGEVQAAGAARLSSGATGTISYCAPEVLLQNADGSYKNFTTKSDIFSLGMIVYFMCFGRLPYANADDINEENEDLEELRAEIQKWTGFNDETRMRPDLPERLFKYLKKLLSVDPNERPSTEEILTSIKGGVALGEVETVFDDFTPRVSNIDSPGPKQGSRNRKHSFIPARPGLSSPGRHYSSDSVRSRSPIKQDRSTSRPTSPQDLTVTSRKVELPPAAPDQQPPQQSPRLMLPPPPARSAINGIMRFVHSPRIAMGVRAVLFAAKIFMISVPCAPYSANQWLLYPLLGLAGIDLGFLSFGLRRSIILFIVHVVAVVIASQHNRLCEAAKVIVWEDI</sequence>
<dbReference type="FunFam" id="1.10.510.10:FF:000699">
    <property type="entry name" value="Probable serine/threonine-protein kinase iksA"/>
    <property type="match status" value="1"/>
</dbReference>
<feature type="binding site" evidence="10">
    <location>
        <position position="199"/>
    </location>
    <ligand>
        <name>ATP</name>
        <dbReference type="ChEBI" id="CHEBI:30616"/>
    </ligand>
</feature>
<accession>A0A139IJB6</accession>
<dbReference type="InterPro" id="IPR017441">
    <property type="entry name" value="Protein_kinase_ATP_BS"/>
</dbReference>
<dbReference type="InterPro" id="IPR050339">
    <property type="entry name" value="CC_SR_Kinase"/>
</dbReference>
<dbReference type="PROSITE" id="PS00107">
    <property type="entry name" value="PROTEIN_KINASE_ATP"/>
    <property type="match status" value="1"/>
</dbReference>
<comment type="similarity">
    <text evidence="7">Belongs to the protein kinase superfamily. Ser/Thr protein kinase family. GCN2 subfamily.</text>
</comment>